<comment type="caution">
    <text evidence="7">The sequence shown here is derived from an EMBL/GenBank/DDBJ whole genome shotgun (WGS) entry which is preliminary data.</text>
</comment>
<evidence type="ECO:0000313" key="7">
    <source>
        <dbReference type="EMBL" id="GII80008.1"/>
    </source>
</evidence>
<dbReference type="InterPro" id="IPR014031">
    <property type="entry name" value="Ketoacyl_synth_C"/>
</dbReference>
<feature type="compositionally biased region" description="Pro residues" evidence="5">
    <location>
        <begin position="21"/>
        <end position="33"/>
    </location>
</feature>
<dbReference type="InterPro" id="IPR020841">
    <property type="entry name" value="PKS_Beta-ketoAc_synthase_dom"/>
</dbReference>
<dbReference type="GO" id="GO:0006633">
    <property type="term" value="P:fatty acid biosynthetic process"/>
    <property type="evidence" value="ECO:0007669"/>
    <property type="project" value="InterPro"/>
</dbReference>
<keyword evidence="8" id="KW-1185">Reference proteome</keyword>
<dbReference type="InterPro" id="IPR050091">
    <property type="entry name" value="PKS_NRPS_Biosynth_Enz"/>
</dbReference>
<dbReference type="AlphaFoldDB" id="A0A919V3F1"/>
<evidence type="ECO:0000256" key="4">
    <source>
        <dbReference type="RuleBase" id="RU003694"/>
    </source>
</evidence>
<keyword evidence="1" id="KW-0596">Phosphopantetheine</keyword>
<dbReference type="InterPro" id="IPR018201">
    <property type="entry name" value="Ketoacyl_synth_AS"/>
</dbReference>
<dbReference type="GO" id="GO:0004312">
    <property type="term" value="F:fatty acid synthase activity"/>
    <property type="evidence" value="ECO:0007669"/>
    <property type="project" value="TreeGrafter"/>
</dbReference>
<dbReference type="PROSITE" id="PS00606">
    <property type="entry name" value="KS3_1"/>
    <property type="match status" value="1"/>
</dbReference>
<feature type="compositionally biased region" description="Low complexity" evidence="5">
    <location>
        <begin position="34"/>
        <end position="61"/>
    </location>
</feature>
<dbReference type="Pfam" id="PF00109">
    <property type="entry name" value="ketoacyl-synt"/>
    <property type="match status" value="1"/>
</dbReference>
<organism evidence="7 8">
    <name type="scientific">Sphaerisporangium rufum</name>
    <dbReference type="NCBI Taxonomy" id="1381558"/>
    <lineage>
        <taxon>Bacteria</taxon>
        <taxon>Bacillati</taxon>
        <taxon>Actinomycetota</taxon>
        <taxon>Actinomycetes</taxon>
        <taxon>Streptosporangiales</taxon>
        <taxon>Streptosporangiaceae</taxon>
        <taxon>Sphaerisporangium</taxon>
    </lineage>
</organism>
<dbReference type="PANTHER" id="PTHR43775">
    <property type="entry name" value="FATTY ACID SYNTHASE"/>
    <property type="match status" value="1"/>
</dbReference>
<proteinExistence type="inferred from homology"/>
<dbReference type="RefSeq" id="WP_203990259.1">
    <property type="nucleotide sequence ID" value="NZ_BOOU01000067.1"/>
</dbReference>
<evidence type="ECO:0000256" key="2">
    <source>
        <dbReference type="ARBA" id="ARBA00022553"/>
    </source>
</evidence>
<evidence type="ECO:0000256" key="3">
    <source>
        <dbReference type="ARBA" id="ARBA00022679"/>
    </source>
</evidence>
<dbReference type="InterPro" id="IPR016039">
    <property type="entry name" value="Thiolase-like"/>
</dbReference>
<dbReference type="PROSITE" id="PS52004">
    <property type="entry name" value="KS3_2"/>
    <property type="match status" value="1"/>
</dbReference>
<dbReference type="EMBL" id="BOOU01000067">
    <property type="protein sequence ID" value="GII80008.1"/>
    <property type="molecule type" value="Genomic_DNA"/>
</dbReference>
<dbReference type="Proteomes" id="UP000655287">
    <property type="component" value="Unassembled WGS sequence"/>
</dbReference>
<dbReference type="PANTHER" id="PTHR43775:SF37">
    <property type="entry name" value="SI:DKEY-61P9.11"/>
    <property type="match status" value="1"/>
</dbReference>
<evidence type="ECO:0000259" key="6">
    <source>
        <dbReference type="PROSITE" id="PS52004"/>
    </source>
</evidence>
<dbReference type="SMART" id="SM00825">
    <property type="entry name" value="PKS_KS"/>
    <property type="match status" value="1"/>
</dbReference>
<keyword evidence="2" id="KW-0597">Phosphoprotein</keyword>
<comment type="similarity">
    <text evidence="4">Belongs to the thiolase-like superfamily. Beta-ketoacyl-ACP synthases family.</text>
</comment>
<feature type="region of interest" description="Disordered" evidence="5">
    <location>
        <begin position="1"/>
        <end position="67"/>
    </location>
</feature>
<dbReference type="InterPro" id="IPR032821">
    <property type="entry name" value="PKS_assoc"/>
</dbReference>
<protein>
    <recommendedName>
        <fullName evidence="6">Ketosynthase family 3 (KS3) domain-containing protein</fullName>
    </recommendedName>
</protein>
<dbReference type="Pfam" id="PF16197">
    <property type="entry name" value="KAsynt_C_assoc"/>
    <property type="match status" value="1"/>
</dbReference>
<reference evidence="7" key="1">
    <citation type="submission" date="2021-01" db="EMBL/GenBank/DDBJ databases">
        <title>Whole genome shotgun sequence of Sphaerisporangium rufum NBRC 109079.</title>
        <authorList>
            <person name="Komaki H."/>
            <person name="Tamura T."/>
        </authorList>
    </citation>
    <scope>NUCLEOTIDE SEQUENCE</scope>
    <source>
        <strain evidence="7">NBRC 109079</strain>
    </source>
</reference>
<dbReference type="CDD" id="cd00833">
    <property type="entry name" value="PKS"/>
    <property type="match status" value="1"/>
</dbReference>
<evidence type="ECO:0000256" key="5">
    <source>
        <dbReference type="SAM" id="MobiDB-lite"/>
    </source>
</evidence>
<dbReference type="GO" id="GO:0004315">
    <property type="term" value="F:3-oxoacyl-[acyl-carrier-protein] synthase activity"/>
    <property type="evidence" value="ECO:0007669"/>
    <property type="project" value="InterPro"/>
</dbReference>
<dbReference type="Gene3D" id="3.40.47.10">
    <property type="match status" value="1"/>
</dbReference>
<dbReference type="SUPFAM" id="SSF53901">
    <property type="entry name" value="Thiolase-like"/>
    <property type="match status" value="1"/>
</dbReference>
<keyword evidence="3 4" id="KW-0808">Transferase</keyword>
<dbReference type="Gene3D" id="3.30.70.3290">
    <property type="match status" value="1"/>
</dbReference>
<accession>A0A919V3F1</accession>
<name>A0A919V3F1_9ACTN</name>
<evidence type="ECO:0000313" key="8">
    <source>
        <dbReference type="Proteomes" id="UP000655287"/>
    </source>
</evidence>
<dbReference type="InterPro" id="IPR014030">
    <property type="entry name" value="Ketoacyl_synth_N"/>
</dbReference>
<gene>
    <name evidence="7" type="ORF">Sru01_49900</name>
</gene>
<sequence length="639" mass="64226">MTAPHPAPDPASNATSRPASDPAPGPASDPAPGPASDAAPRPASDPAQGLARAAAPRAAGRGASGPPPVAVVGLACRVPGGDGPDELWRTLVAGRLRTGPVPADRLDGYDPDIAGTGGGRAALLADPGSFDLDFFRIGRRMAVWMDPQQRMLLETSWHALESAGIPPSSLAGTDTAVFAAAATADFRERMIRTGTVDRYAAVGSLSTYLANRLSHHYDLRGPSVTLDTACSSGLSALALAVSGLRAGEFGTALVGAANLCAEGWYFAAMSMMGALSPSGVCRPFSADADGYVRGEGALCLVLRRLDDALAAGDPVLAVIRGVALNHDGRAGGLTRTDTESQARLLRRALDQAGLAPADLGYLEAHAPGTRADVLEVEAVRRLLAAGGAPARFGGPGGGLWMGSAKAVVGHLEAAAGLASLAKAVLVLVNQAIPVSTGVLRFDGGAEPAATAVTGGDVVPWPRVPGRPRLLGVSSFGIGGSNAHVVLAEAPEPGGPAAAGDGGRYPVPVSGTGPDGLRAVAARLAEFLAGPAAPALPATAWTLQTGRDHLAARAVVPAASVPELVAGLRALAAGGGPPEPDGSGLPERAAAAAREWQAGGAPDWAALWDRPPARVRLPGYPFARVPLGFVPGPRPATAAR</sequence>
<evidence type="ECO:0000256" key="1">
    <source>
        <dbReference type="ARBA" id="ARBA00022450"/>
    </source>
</evidence>
<feature type="domain" description="Ketosynthase family 3 (KS3)" evidence="6">
    <location>
        <begin position="66"/>
        <end position="488"/>
    </location>
</feature>
<dbReference type="Pfam" id="PF02801">
    <property type="entry name" value="Ketoacyl-synt_C"/>
    <property type="match status" value="1"/>
</dbReference>